<name>A0A9K3KR54_9STRA</name>
<comment type="similarity">
    <text evidence="2 9">Belongs to the ADP/ATP translocase tlc family.</text>
</comment>
<dbReference type="EMBL" id="JAGRRH010000020">
    <property type="protein sequence ID" value="KAG7347947.1"/>
    <property type="molecule type" value="Genomic_DNA"/>
</dbReference>
<keyword evidence="12" id="KW-1185">Reference proteome</keyword>
<evidence type="ECO:0000256" key="2">
    <source>
        <dbReference type="ARBA" id="ARBA00007127"/>
    </source>
</evidence>
<dbReference type="Pfam" id="PF03219">
    <property type="entry name" value="TLC"/>
    <property type="match status" value="1"/>
</dbReference>
<evidence type="ECO:0000256" key="10">
    <source>
        <dbReference type="SAM" id="MobiDB-lite"/>
    </source>
</evidence>
<comment type="caution">
    <text evidence="11">The sequence shown here is derived from an EMBL/GenBank/DDBJ whole genome shotgun (WGS) entry which is preliminary data.</text>
</comment>
<feature type="region of interest" description="Disordered" evidence="10">
    <location>
        <begin position="1"/>
        <end position="77"/>
    </location>
</feature>
<dbReference type="PANTHER" id="PTHR31187">
    <property type="match status" value="1"/>
</dbReference>
<dbReference type="AlphaFoldDB" id="A0A9K3KR54"/>
<keyword evidence="8 9" id="KW-0472">Membrane</keyword>
<keyword evidence="7 9" id="KW-1133">Transmembrane helix</keyword>
<keyword evidence="4 9" id="KW-0812">Transmembrane</keyword>
<evidence type="ECO:0000256" key="3">
    <source>
        <dbReference type="ARBA" id="ARBA00022448"/>
    </source>
</evidence>
<proteinExistence type="inferred from homology"/>
<evidence type="ECO:0000256" key="1">
    <source>
        <dbReference type="ARBA" id="ARBA00004141"/>
    </source>
</evidence>
<dbReference type="OrthoDB" id="194566at2759"/>
<organism evidence="11 12">
    <name type="scientific">Nitzschia inconspicua</name>
    <dbReference type="NCBI Taxonomy" id="303405"/>
    <lineage>
        <taxon>Eukaryota</taxon>
        <taxon>Sar</taxon>
        <taxon>Stramenopiles</taxon>
        <taxon>Ochrophyta</taxon>
        <taxon>Bacillariophyta</taxon>
        <taxon>Bacillariophyceae</taxon>
        <taxon>Bacillariophycidae</taxon>
        <taxon>Bacillariales</taxon>
        <taxon>Bacillariaceae</taxon>
        <taxon>Nitzschia</taxon>
    </lineage>
</organism>
<reference evidence="11" key="2">
    <citation type="submission" date="2021-04" db="EMBL/GenBank/DDBJ databases">
        <authorList>
            <person name="Podell S."/>
        </authorList>
    </citation>
    <scope>NUCLEOTIDE SEQUENCE</scope>
    <source>
        <strain evidence="11">Hildebrandi</strain>
    </source>
</reference>
<feature type="compositionally biased region" description="Basic and acidic residues" evidence="10">
    <location>
        <begin position="67"/>
        <end position="77"/>
    </location>
</feature>
<feature type="transmembrane region" description="Helical" evidence="9">
    <location>
        <begin position="486"/>
        <end position="506"/>
    </location>
</feature>
<keyword evidence="3 9" id="KW-0813">Transport</keyword>
<dbReference type="InterPro" id="IPR004667">
    <property type="entry name" value="ADP_ATP_car_bac_type"/>
</dbReference>
<feature type="transmembrane region" description="Helical" evidence="9">
    <location>
        <begin position="609"/>
        <end position="629"/>
    </location>
</feature>
<evidence type="ECO:0000256" key="9">
    <source>
        <dbReference type="RuleBase" id="RU363121"/>
    </source>
</evidence>
<evidence type="ECO:0000256" key="7">
    <source>
        <dbReference type="ARBA" id="ARBA00022989"/>
    </source>
</evidence>
<feature type="transmembrane region" description="Helical" evidence="9">
    <location>
        <begin position="439"/>
        <end position="457"/>
    </location>
</feature>
<evidence type="ECO:0000256" key="4">
    <source>
        <dbReference type="ARBA" id="ARBA00022692"/>
    </source>
</evidence>
<accession>A0A9K3KR54</accession>
<protein>
    <recommendedName>
        <fullName evidence="9">ADP,ATP carrier protein</fullName>
    </recommendedName>
</protein>
<feature type="transmembrane region" description="Helical" evidence="9">
    <location>
        <begin position="327"/>
        <end position="347"/>
    </location>
</feature>
<dbReference type="GO" id="GO:0005471">
    <property type="term" value="F:ATP:ADP antiporter activity"/>
    <property type="evidence" value="ECO:0007669"/>
    <property type="project" value="InterPro"/>
</dbReference>
<keyword evidence="6 9" id="KW-0067">ATP-binding</keyword>
<dbReference type="GO" id="GO:0005524">
    <property type="term" value="F:ATP binding"/>
    <property type="evidence" value="ECO:0007669"/>
    <property type="project" value="UniProtKB-KW"/>
</dbReference>
<feature type="transmembrane region" description="Helical" evidence="9">
    <location>
        <begin position="518"/>
        <end position="542"/>
    </location>
</feature>
<evidence type="ECO:0000313" key="11">
    <source>
        <dbReference type="EMBL" id="KAG7347947.1"/>
    </source>
</evidence>
<sequence>MPKPKSPPIKGWTPKQPQRSTTTPSSHNRSTSTSTSTSPPKRSLPHRSPWSTGSRKDRQPTHAATAHNDDTDHNDDLLRKGLHEQHNNDDEEIYHDAPMNMGLISQRRKSVLHHTSPPASSYEWTRPYWLGGSLFLILFAFWLLDSLKDPIFSRLVDGQMATHQPPAKLVSVFTTLLLVCLLEFWTNRKQQQQQKAILEQYGQAADVSQDHILDPGGIWRRMPMNSMKDQEKEHAALDDSISIAIFFQIGVPYVVAFLVIAVLVRKFEQSGPLTPVVSNAGSLPKFDVWYVLGYVMYATIESFGSLAVATFWSFTNSTLSLQDAERYYGTIIAIAQLGAIGGSTLVASGRWEAPYLLLVVALFIVLQLVLMKLYDRKFQPTSVLAIEATAAIASVSGGGAGSNSIMGGDANSVMTWQDNNATVTKPFWSGLYLIFQHRYIMLILGVSCLYEICMTLFDYQMKLLGLAKFEQDVTEEMSFLEFMGRYGQVVNFTSLIFSSIFFPRLIRHFGLRKTLMLFPTMLLFVTFLVYGALPGNLAVLFFSLSLLKAMTYSIHDPSKEMLYIPTSNAVKFRAKFWIDVVGERILKAVGSAFNTLADTVEQSVQIGRIPSFLSALGLWLACYYVGIYFDKLLATGKVIGLEYSIDPSTYSRIPHADDGNEGEIPDGMEPSEVEILFEEDNVSTLDLMADPAHDVPRRDYYSEDRPDRIELPSLIRL</sequence>
<evidence type="ECO:0000256" key="8">
    <source>
        <dbReference type="ARBA" id="ARBA00023136"/>
    </source>
</evidence>
<reference evidence="11" key="1">
    <citation type="journal article" date="2021" name="Sci. Rep.">
        <title>Diploid genomic architecture of Nitzschia inconspicua, an elite biomass production diatom.</title>
        <authorList>
            <person name="Oliver A."/>
            <person name="Podell S."/>
            <person name="Pinowska A."/>
            <person name="Traller J.C."/>
            <person name="Smith S.R."/>
            <person name="McClure R."/>
            <person name="Beliaev A."/>
            <person name="Bohutskyi P."/>
            <person name="Hill E.A."/>
            <person name="Rabines A."/>
            <person name="Zheng H."/>
            <person name="Allen L.Z."/>
            <person name="Kuo A."/>
            <person name="Grigoriev I.V."/>
            <person name="Allen A.E."/>
            <person name="Hazlebeck D."/>
            <person name="Allen E.E."/>
        </authorList>
    </citation>
    <scope>NUCLEOTIDE SEQUENCE</scope>
    <source>
        <strain evidence="11">Hildebrandi</strain>
    </source>
</reference>
<dbReference type="GO" id="GO:0016020">
    <property type="term" value="C:membrane"/>
    <property type="evidence" value="ECO:0007669"/>
    <property type="project" value="UniProtKB-SubCell"/>
</dbReference>
<evidence type="ECO:0000313" key="12">
    <source>
        <dbReference type="Proteomes" id="UP000693970"/>
    </source>
</evidence>
<dbReference type="PANTHER" id="PTHR31187:SF1">
    <property type="entry name" value="ADP,ATP CARRIER PROTEIN 1"/>
    <property type="match status" value="1"/>
</dbReference>
<feature type="transmembrane region" description="Helical" evidence="9">
    <location>
        <begin position="353"/>
        <end position="374"/>
    </location>
</feature>
<feature type="transmembrane region" description="Helical" evidence="9">
    <location>
        <begin position="288"/>
        <end position="315"/>
    </location>
</feature>
<keyword evidence="5 9" id="KW-0547">Nucleotide-binding</keyword>
<feature type="transmembrane region" description="Helical" evidence="9">
    <location>
        <begin position="167"/>
        <end position="185"/>
    </location>
</feature>
<feature type="transmembrane region" description="Helical" evidence="9">
    <location>
        <begin position="128"/>
        <end position="147"/>
    </location>
</feature>
<evidence type="ECO:0000256" key="5">
    <source>
        <dbReference type="ARBA" id="ARBA00022741"/>
    </source>
</evidence>
<gene>
    <name evidence="11" type="ORF">IV203_016652</name>
</gene>
<evidence type="ECO:0000256" key="6">
    <source>
        <dbReference type="ARBA" id="ARBA00022840"/>
    </source>
</evidence>
<feature type="transmembrane region" description="Helical" evidence="9">
    <location>
        <begin position="241"/>
        <end position="264"/>
    </location>
</feature>
<comment type="subcellular location">
    <subcellularLocation>
        <location evidence="1 9">Membrane</location>
        <topology evidence="1 9">Multi-pass membrane protein</topology>
    </subcellularLocation>
</comment>
<feature type="compositionally biased region" description="Low complexity" evidence="10">
    <location>
        <begin position="19"/>
        <end position="41"/>
    </location>
</feature>
<dbReference type="Proteomes" id="UP000693970">
    <property type="component" value="Unassembled WGS sequence"/>
</dbReference>